<dbReference type="AlphaFoldDB" id="A0A9D4ST30"/>
<gene>
    <name evidence="8" type="ORF">HPB52_019474</name>
</gene>
<dbReference type="Gene3D" id="3.30.70.360">
    <property type="match status" value="1"/>
</dbReference>
<reference evidence="8" key="2">
    <citation type="submission" date="2021-09" db="EMBL/GenBank/DDBJ databases">
        <authorList>
            <person name="Jia N."/>
            <person name="Wang J."/>
            <person name="Shi W."/>
            <person name="Du L."/>
            <person name="Sun Y."/>
            <person name="Zhan W."/>
            <person name="Jiang J."/>
            <person name="Wang Q."/>
            <person name="Zhang B."/>
            <person name="Ji P."/>
            <person name="Sakyi L.B."/>
            <person name="Cui X."/>
            <person name="Yuan T."/>
            <person name="Jiang B."/>
            <person name="Yang W."/>
            <person name="Lam T.T.-Y."/>
            <person name="Chang Q."/>
            <person name="Ding S."/>
            <person name="Wang X."/>
            <person name="Zhu J."/>
            <person name="Ruan X."/>
            <person name="Zhao L."/>
            <person name="Wei J."/>
            <person name="Que T."/>
            <person name="Du C."/>
            <person name="Cheng J."/>
            <person name="Dai P."/>
            <person name="Han X."/>
            <person name="Huang E."/>
            <person name="Gao Y."/>
            <person name="Liu J."/>
            <person name="Shao H."/>
            <person name="Ye R."/>
            <person name="Li L."/>
            <person name="Wei W."/>
            <person name="Wang X."/>
            <person name="Wang C."/>
            <person name="Huo Q."/>
            <person name="Li W."/>
            <person name="Guo W."/>
            <person name="Chen H."/>
            <person name="Chen S."/>
            <person name="Zhou L."/>
            <person name="Zhou L."/>
            <person name="Ni X."/>
            <person name="Tian J."/>
            <person name="Zhou Y."/>
            <person name="Sheng Y."/>
            <person name="Liu T."/>
            <person name="Pan Y."/>
            <person name="Xia L."/>
            <person name="Li J."/>
            <person name="Zhao F."/>
            <person name="Cao W."/>
        </authorList>
    </citation>
    <scope>NUCLEOTIDE SEQUENCE</scope>
    <source>
        <strain evidence="8">Rsan-2018</strain>
        <tissue evidence="8">Larvae</tissue>
    </source>
</reference>
<keyword evidence="4" id="KW-0479">Metal-binding</keyword>
<comment type="similarity">
    <text evidence="1">Belongs to the peptidase M20A family.</text>
</comment>
<dbReference type="GO" id="GO:0006508">
    <property type="term" value="P:proteolysis"/>
    <property type="evidence" value="ECO:0007669"/>
    <property type="project" value="UniProtKB-KW"/>
</dbReference>
<keyword evidence="3" id="KW-0645">Protease</keyword>
<organism evidence="8 9">
    <name type="scientific">Rhipicephalus sanguineus</name>
    <name type="common">Brown dog tick</name>
    <name type="synonym">Ixodes sanguineus</name>
    <dbReference type="NCBI Taxonomy" id="34632"/>
    <lineage>
        <taxon>Eukaryota</taxon>
        <taxon>Metazoa</taxon>
        <taxon>Ecdysozoa</taxon>
        <taxon>Arthropoda</taxon>
        <taxon>Chelicerata</taxon>
        <taxon>Arachnida</taxon>
        <taxon>Acari</taxon>
        <taxon>Parasitiformes</taxon>
        <taxon>Ixodida</taxon>
        <taxon>Ixodoidea</taxon>
        <taxon>Ixodidae</taxon>
        <taxon>Rhipicephalinae</taxon>
        <taxon>Rhipicephalus</taxon>
        <taxon>Rhipicephalus</taxon>
    </lineage>
</organism>
<evidence type="ECO:0000313" key="9">
    <source>
        <dbReference type="Proteomes" id="UP000821837"/>
    </source>
</evidence>
<dbReference type="GO" id="GO:0008233">
    <property type="term" value="F:peptidase activity"/>
    <property type="evidence" value="ECO:0007669"/>
    <property type="project" value="UniProtKB-KW"/>
</dbReference>
<accession>A0A9D4ST30</accession>
<proteinExistence type="inferred from homology"/>
<dbReference type="PANTHER" id="PTHR45962">
    <property type="entry name" value="N-FATTY-ACYL-AMINO ACID SYNTHASE/HYDROLASE PM20D1"/>
    <property type="match status" value="1"/>
</dbReference>
<evidence type="ECO:0000256" key="3">
    <source>
        <dbReference type="ARBA" id="ARBA00022670"/>
    </source>
</evidence>
<evidence type="ECO:0000256" key="6">
    <source>
        <dbReference type="ARBA" id="ARBA00022833"/>
    </source>
</evidence>
<dbReference type="InterPro" id="IPR036264">
    <property type="entry name" value="Bact_exopeptidase_dim_dom"/>
</dbReference>
<comment type="caution">
    <text evidence="8">The sequence shown here is derived from an EMBL/GenBank/DDBJ whole genome shotgun (WGS) entry which is preliminary data.</text>
</comment>
<dbReference type="EMBL" id="JABSTV010001253">
    <property type="protein sequence ID" value="KAH7944426.1"/>
    <property type="molecule type" value="Genomic_DNA"/>
</dbReference>
<dbReference type="GO" id="GO:0043604">
    <property type="term" value="P:amide biosynthetic process"/>
    <property type="evidence" value="ECO:0007669"/>
    <property type="project" value="TreeGrafter"/>
</dbReference>
<sequence length="110" mass="12332">MCRFISRDPHMDPMIRTTTTVTRIHGGIKDNVVPAEAYAYINHRVHPSQSVAEVVERDQKLLSGLPNVSLEALYAMEPHPVSPHSQNDLGFRVITCSIRKMFPEAVPVPD</sequence>
<dbReference type="GO" id="GO:0046872">
    <property type="term" value="F:metal ion binding"/>
    <property type="evidence" value="ECO:0007669"/>
    <property type="project" value="UniProtKB-KW"/>
</dbReference>
<reference evidence="8" key="1">
    <citation type="journal article" date="2020" name="Cell">
        <title>Large-Scale Comparative Analyses of Tick Genomes Elucidate Their Genetic Diversity and Vector Capacities.</title>
        <authorList>
            <consortium name="Tick Genome and Microbiome Consortium (TIGMIC)"/>
            <person name="Jia N."/>
            <person name="Wang J."/>
            <person name="Shi W."/>
            <person name="Du L."/>
            <person name="Sun Y."/>
            <person name="Zhan W."/>
            <person name="Jiang J.F."/>
            <person name="Wang Q."/>
            <person name="Zhang B."/>
            <person name="Ji P."/>
            <person name="Bell-Sakyi L."/>
            <person name="Cui X.M."/>
            <person name="Yuan T.T."/>
            <person name="Jiang B.G."/>
            <person name="Yang W.F."/>
            <person name="Lam T.T."/>
            <person name="Chang Q.C."/>
            <person name="Ding S.J."/>
            <person name="Wang X.J."/>
            <person name="Zhu J.G."/>
            <person name="Ruan X.D."/>
            <person name="Zhao L."/>
            <person name="Wei J.T."/>
            <person name="Ye R.Z."/>
            <person name="Que T.C."/>
            <person name="Du C.H."/>
            <person name="Zhou Y.H."/>
            <person name="Cheng J.X."/>
            <person name="Dai P.F."/>
            <person name="Guo W.B."/>
            <person name="Han X.H."/>
            <person name="Huang E.J."/>
            <person name="Li L.F."/>
            <person name="Wei W."/>
            <person name="Gao Y.C."/>
            <person name="Liu J.Z."/>
            <person name="Shao H.Z."/>
            <person name="Wang X."/>
            <person name="Wang C.C."/>
            <person name="Yang T.C."/>
            <person name="Huo Q.B."/>
            <person name="Li W."/>
            <person name="Chen H.Y."/>
            <person name="Chen S.E."/>
            <person name="Zhou L.G."/>
            <person name="Ni X.B."/>
            <person name="Tian J.H."/>
            <person name="Sheng Y."/>
            <person name="Liu T."/>
            <person name="Pan Y.S."/>
            <person name="Xia L.Y."/>
            <person name="Li J."/>
            <person name="Zhao F."/>
            <person name="Cao W.C."/>
        </authorList>
    </citation>
    <scope>NUCLEOTIDE SEQUENCE</scope>
    <source>
        <strain evidence="8">Rsan-2018</strain>
    </source>
</reference>
<dbReference type="InterPro" id="IPR011650">
    <property type="entry name" value="Peptidase_M20_dimer"/>
</dbReference>
<dbReference type="PANTHER" id="PTHR45962:SF1">
    <property type="entry name" value="N-FATTY-ACYL-AMINO ACID SYNTHASE_HYDROLASE PM20D1"/>
    <property type="match status" value="1"/>
</dbReference>
<evidence type="ECO:0000256" key="4">
    <source>
        <dbReference type="ARBA" id="ARBA00022723"/>
    </source>
</evidence>
<keyword evidence="5" id="KW-0378">Hydrolase</keyword>
<dbReference type="Proteomes" id="UP000821837">
    <property type="component" value="Unassembled WGS sequence"/>
</dbReference>
<feature type="domain" description="Peptidase M20 dimerisation" evidence="7">
    <location>
        <begin position="2"/>
        <end position="62"/>
    </location>
</feature>
<protein>
    <recommendedName>
        <fullName evidence="2">N-acyl-aliphatic-L-amino acid amidohydrolase</fullName>
        <ecNumber evidence="2">3.5.1.14</ecNumber>
    </recommendedName>
</protein>
<keyword evidence="9" id="KW-1185">Reference proteome</keyword>
<evidence type="ECO:0000259" key="7">
    <source>
        <dbReference type="Pfam" id="PF07687"/>
    </source>
</evidence>
<dbReference type="EC" id="3.5.1.14" evidence="2"/>
<evidence type="ECO:0000256" key="2">
    <source>
        <dbReference type="ARBA" id="ARBA00011913"/>
    </source>
</evidence>
<dbReference type="InterPro" id="IPR047177">
    <property type="entry name" value="Pept_M20A"/>
</dbReference>
<evidence type="ECO:0000256" key="5">
    <source>
        <dbReference type="ARBA" id="ARBA00022801"/>
    </source>
</evidence>
<evidence type="ECO:0000256" key="1">
    <source>
        <dbReference type="ARBA" id="ARBA00006247"/>
    </source>
</evidence>
<dbReference type="VEuPathDB" id="VectorBase:RSAN_048329"/>
<dbReference type="GO" id="GO:0006520">
    <property type="term" value="P:amino acid metabolic process"/>
    <property type="evidence" value="ECO:0007669"/>
    <property type="project" value="TreeGrafter"/>
</dbReference>
<dbReference type="Pfam" id="PF07687">
    <property type="entry name" value="M20_dimer"/>
    <property type="match status" value="1"/>
</dbReference>
<keyword evidence="6" id="KW-0862">Zinc</keyword>
<dbReference type="SUPFAM" id="SSF55031">
    <property type="entry name" value="Bacterial exopeptidase dimerisation domain"/>
    <property type="match status" value="1"/>
</dbReference>
<dbReference type="GO" id="GO:0004046">
    <property type="term" value="F:aminoacylase activity"/>
    <property type="evidence" value="ECO:0007669"/>
    <property type="project" value="UniProtKB-EC"/>
</dbReference>
<evidence type="ECO:0000313" key="8">
    <source>
        <dbReference type="EMBL" id="KAH7944426.1"/>
    </source>
</evidence>
<dbReference type="GO" id="GO:0043605">
    <property type="term" value="P:amide catabolic process"/>
    <property type="evidence" value="ECO:0007669"/>
    <property type="project" value="TreeGrafter"/>
</dbReference>
<name>A0A9D4ST30_RHISA</name>